<dbReference type="Proteomes" id="UP000070224">
    <property type="component" value="Unassembled WGS sequence"/>
</dbReference>
<organism evidence="2 3">
    <name type="scientific">Porphyromonas somerae</name>
    <dbReference type="NCBI Taxonomy" id="322095"/>
    <lineage>
        <taxon>Bacteria</taxon>
        <taxon>Pseudomonadati</taxon>
        <taxon>Bacteroidota</taxon>
        <taxon>Bacteroidia</taxon>
        <taxon>Bacteroidales</taxon>
        <taxon>Porphyromonadaceae</taxon>
        <taxon>Porphyromonas</taxon>
    </lineage>
</organism>
<accession>A0A134BD09</accession>
<sequence>MDYLIGATLGAMLLLLFAGISTHKDEEKSHAQSDEDESDCQSLREENARLKKELSELEESHSFTIALFERALITNANKSNEIKVLLQQKEELQKKLLEQVNNQTRDSDVEA</sequence>
<gene>
    <name evidence="2" type="ORF">HMPREF3185_00368</name>
</gene>
<dbReference type="EMBL" id="LSDK01000026">
    <property type="protein sequence ID" value="KXB77843.1"/>
    <property type="molecule type" value="Genomic_DNA"/>
</dbReference>
<dbReference type="PATRIC" id="fig|322095.3.peg.366"/>
<reference evidence="3" key="1">
    <citation type="submission" date="2016-01" db="EMBL/GenBank/DDBJ databases">
        <authorList>
            <person name="Mitreva M."/>
            <person name="Pepin K.H."/>
            <person name="Mihindukulasuriya K.A."/>
            <person name="Fulton R."/>
            <person name="Fronick C."/>
            <person name="O'Laughlin M."/>
            <person name="Miner T."/>
            <person name="Herter B."/>
            <person name="Rosa B.A."/>
            <person name="Cordes M."/>
            <person name="Tomlinson C."/>
            <person name="Wollam A."/>
            <person name="Palsikar V.B."/>
            <person name="Mardis E.R."/>
            <person name="Wilson R.K."/>
        </authorList>
    </citation>
    <scope>NUCLEOTIDE SEQUENCE [LARGE SCALE GENOMIC DNA]</scope>
    <source>
        <strain evidence="3">KA00683</strain>
    </source>
</reference>
<keyword evidence="3" id="KW-1185">Reference proteome</keyword>
<feature type="coiled-coil region" evidence="1">
    <location>
        <begin position="33"/>
        <end position="106"/>
    </location>
</feature>
<evidence type="ECO:0000313" key="3">
    <source>
        <dbReference type="Proteomes" id="UP000070224"/>
    </source>
</evidence>
<proteinExistence type="predicted"/>
<dbReference type="AlphaFoldDB" id="A0A134BD09"/>
<name>A0A134BD09_9PORP</name>
<dbReference type="RefSeq" id="WP_060934914.1">
    <property type="nucleotide sequence ID" value="NZ_KQ960416.1"/>
</dbReference>
<dbReference type="STRING" id="322095.HMPREF3185_00368"/>
<protein>
    <submittedName>
        <fullName evidence="2">Uncharacterized protein</fullName>
    </submittedName>
</protein>
<evidence type="ECO:0000313" key="2">
    <source>
        <dbReference type="EMBL" id="KXB77843.1"/>
    </source>
</evidence>
<evidence type="ECO:0000256" key="1">
    <source>
        <dbReference type="SAM" id="Coils"/>
    </source>
</evidence>
<keyword evidence="1" id="KW-0175">Coiled coil</keyword>
<comment type="caution">
    <text evidence="2">The sequence shown here is derived from an EMBL/GenBank/DDBJ whole genome shotgun (WGS) entry which is preliminary data.</text>
</comment>